<evidence type="ECO:0000313" key="5">
    <source>
        <dbReference type="EMBL" id="GAA3226307.1"/>
    </source>
</evidence>
<keyword evidence="6" id="KW-1185">Reference proteome</keyword>
<dbReference type="Proteomes" id="UP001501237">
    <property type="component" value="Unassembled WGS sequence"/>
</dbReference>
<keyword evidence="2 3" id="KW-0238">DNA-binding</keyword>
<dbReference type="Pfam" id="PF13424">
    <property type="entry name" value="TPR_12"/>
    <property type="match status" value="1"/>
</dbReference>
<accession>A0ABP6QGN0</accession>
<dbReference type="PROSITE" id="PS51755">
    <property type="entry name" value="OMPR_PHOB"/>
    <property type="match status" value="1"/>
</dbReference>
<evidence type="ECO:0000256" key="3">
    <source>
        <dbReference type="PROSITE-ProRule" id="PRU01091"/>
    </source>
</evidence>
<protein>
    <submittedName>
        <fullName evidence="5">BTAD domain-containing putative transcriptional regulator</fullName>
    </submittedName>
</protein>
<comment type="caution">
    <text evidence="5">The sequence shown here is derived from an EMBL/GenBank/DDBJ whole genome shotgun (WGS) entry which is preliminary data.</text>
</comment>
<dbReference type="Gene3D" id="1.10.10.10">
    <property type="entry name" value="Winged helix-like DNA-binding domain superfamily/Winged helix DNA-binding domain"/>
    <property type="match status" value="1"/>
</dbReference>
<dbReference type="InterPro" id="IPR016032">
    <property type="entry name" value="Sig_transdc_resp-reg_C-effctor"/>
</dbReference>
<organism evidence="5 6">
    <name type="scientific">Actinocorallia longicatena</name>
    <dbReference type="NCBI Taxonomy" id="111803"/>
    <lineage>
        <taxon>Bacteria</taxon>
        <taxon>Bacillati</taxon>
        <taxon>Actinomycetota</taxon>
        <taxon>Actinomycetes</taxon>
        <taxon>Streptosporangiales</taxon>
        <taxon>Thermomonosporaceae</taxon>
        <taxon>Actinocorallia</taxon>
    </lineage>
</organism>
<gene>
    <name evidence="5" type="ORF">GCM10010468_54550</name>
</gene>
<evidence type="ECO:0000259" key="4">
    <source>
        <dbReference type="PROSITE" id="PS51755"/>
    </source>
</evidence>
<evidence type="ECO:0000256" key="1">
    <source>
        <dbReference type="ARBA" id="ARBA00005820"/>
    </source>
</evidence>
<dbReference type="Gene3D" id="3.40.50.300">
    <property type="entry name" value="P-loop containing nucleotide triphosphate hydrolases"/>
    <property type="match status" value="1"/>
</dbReference>
<evidence type="ECO:0000256" key="2">
    <source>
        <dbReference type="ARBA" id="ARBA00023125"/>
    </source>
</evidence>
<dbReference type="PANTHER" id="PTHR47691">
    <property type="entry name" value="REGULATOR-RELATED"/>
    <property type="match status" value="1"/>
</dbReference>
<comment type="similarity">
    <text evidence="1">Belongs to the AfsR/DnrI/RedD regulatory family.</text>
</comment>
<dbReference type="CDD" id="cd15831">
    <property type="entry name" value="BTAD"/>
    <property type="match status" value="1"/>
</dbReference>
<dbReference type="SUPFAM" id="SSF46894">
    <property type="entry name" value="C-terminal effector domain of the bipartite response regulators"/>
    <property type="match status" value="1"/>
</dbReference>
<dbReference type="Pfam" id="PF00486">
    <property type="entry name" value="Trans_reg_C"/>
    <property type="match status" value="1"/>
</dbReference>
<proteinExistence type="inferred from homology"/>
<name>A0ABP6QGN0_9ACTN</name>
<dbReference type="InterPro" id="IPR027417">
    <property type="entry name" value="P-loop_NTPase"/>
</dbReference>
<dbReference type="SMART" id="SM00862">
    <property type="entry name" value="Trans_reg_C"/>
    <property type="match status" value="1"/>
</dbReference>
<dbReference type="SUPFAM" id="SSF52540">
    <property type="entry name" value="P-loop containing nucleoside triphosphate hydrolases"/>
    <property type="match status" value="1"/>
</dbReference>
<feature type="domain" description="OmpR/PhoB-type" evidence="4">
    <location>
        <begin position="1"/>
        <end position="93"/>
    </location>
</feature>
<dbReference type="Gene3D" id="1.25.40.10">
    <property type="entry name" value="Tetratricopeptide repeat domain"/>
    <property type="match status" value="2"/>
</dbReference>
<evidence type="ECO:0000313" key="6">
    <source>
        <dbReference type="Proteomes" id="UP001501237"/>
    </source>
</evidence>
<dbReference type="Pfam" id="PF03704">
    <property type="entry name" value="BTAD"/>
    <property type="match status" value="1"/>
</dbReference>
<dbReference type="EMBL" id="BAAAUV010000015">
    <property type="protein sequence ID" value="GAA3226307.1"/>
    <property type="molecule type" value="Genomic_DNA"/>
</dbReference>
<sequence length="980" mass="105781">MPMRFGILGAVEVWDDDGEPISVGGPRVRALLAFLLLNAGKVVPPELLIDGLYGEEPPAGAANALQSQVSRLRRGLRGLAEVELLPAGYRLTAGRDEIDSQRFAALAESAGRESGERRAELLGEALELWRGAALADVPEARGQALRLEEARIAAQELRAETLMDLGRHAEVVAELRELVEAHPLRERLRALLMRSLYGSGRQAEALEAYERARRMLADELGADPSKELADVHLRILRAEPEPGPPVAPVGKGPGPRLPAQLTSFVGRDEELDRIEGLLGASRLVTLLGPGGAGKTRLSIEIGARLGGEVAFVDFAPLAAGSGQDLLAQAANTALGLREVGVLPAGQRAEPVERLTAALADRDLVLILDNCEHVVAEAAVFAGGLLTACDRLRVIATSREPLAVTGETLWPVRQLAVPPERAPFEEAAGAPAVRLFTDRAAAVRPGFAVTEDNLGAVVRICSSLDGQPLAIELAAARLRTLTAQEVADRLGDRFRLLSRGDRSKNPRHQTLRAVVEWSWGLLAEEEQVLSRRLTVFTGGFTAAAAETVCGADEDVLLDLADKSLIVRGADGRFRMLDTIAAFCAEKREETGEGKRLRDAHAAHFLAFVTEANDHMRTAEQIVWLDRLTAEHGNLSAALNWAAATDLELALRYVDMLSAYWWLRGNRSEGAAVANTLLAKLGGVPLPGFEEEYVACVANLALGSIPAPALPDMIRRSDTVLNTLGRALHQPFLLAMWALAAGPPDDYGDRMEEILEARHDQFAHEPWGLALMKLGIGFMNLFSSNDDDAESHLWQALAEFGALGERWGMTQTQDALATLFENTGDLERALALREEALVLIRELGTGADTAEMLMRRADILLLQDRTADARDGFRQAEEVARRSGSMGVLADVHRGLGDIALGEGDLAAAQDRYEQALEDCPPRWYSAELVARCHLGLARVARGRGDAEAARRHVGTAEAAVADYFFNKPIHDAAEEILAGLD</sequence>
<dbReference type="InterPro" id="IPR005158">
    <property type="entry name" value="BTAD"/>
</dbReference>
<reference evidence="6" key="1">
    <citation type="journal article" date="2019" name="Int. J. Syst. Evol. Microbiol.">
        <title>The Global Catalogue of Microorganisms (GCM) 10K type strain sequencing project: providing services to taxonomists for standard genome sequencing and annotation.</title>
        <authorList>
            <consortium name="The Broad Institute Genomics Platform"/>
            <consortium name="The Broad Institute Genome Sequencing Center for Infectious Disease"/>
            <person name="Wu L."/>
            <person name="Ma J."/>
        </authorList>
    </citation>
    <scope>NUCLEOTIDE SEQUENCE [LARGE SCALE GENOMIC DNA]</scope>
    <source>
        <strain evidence="6">JCM 9377</strain>
    </source>
</reference>
<dbReference type="InterPro" id="IPR001867">
    <property type="entry name" value="OmpR/PhoB-type_DNA-bd"/>
</dbReference>
<dbReference type="InterPro" id="IPR036388">
    <property type="entry name" value="WH-like_DNA-bd_sf"/>
</dbReference>
<dbReference type="PANTHER" id="PTHR47691:SF3">
    <property type="entry name" value="HTH-TYPE TRANSCRIPTIONAL REGULATOR RV0890C-RELATED"/>
    <property type="match status" value="1"/>
</dbReference>
<dbReference type="InterPro" id="IPR011990">
    <property type="entry name" value="TPR-like_helical_dom_sf"/>
</dbReference>
<dbReference type="SMART" id="SM01043">
    <property type="entry name" value="BTAD"/>
    <property type="match status" value="1"/>
</dbReference>
<feature type="DNA-binding region" description="OmpR/PhoB-type" evidence="3">
    <location>
        <begin position="1"/>
        <end position="93"/>
    </location>
</feature>
<dbReference type="SUPFAM" id="SSF48452">
    <property type="entry name" value="TPR-like"/>
    <property type="match status" value="2"/>
</dbReference>